<proteinExistence type="predicted"/>
<dbReference type="AlphaFoldDB" id="A0A1H0BR88"/>
<dbReference type="STRING" id="459525.SAMN04488137_4629"/>
<protein>
    <recommendedName>
        <fullName evidence="3">Butirosin biosynthesis protein H, N-terminal</fullName>
    </recommendedName>
</protein>
<dbReference type="OrthoDB" id="2989468at2"/>
<gene>
    <name evidence="1" type="ORF">SAMN04488137_4629</name>
</gene>
<reference evidence="2" key="1">
    <citation type="submission" date="2016-10" db="EMBL/GenBank/DDBJ databases">
        <authorList>
            <person name="Varghese N."/>
            <person name="Submissions S."/>
        </authorList>
    </citation>
    <scope>NUCLEOTIDE SEQUENCE [LARGE SCALE GENOMIC DNA]</scope>
    <source>
        <strain evidence="2">CGMCC 1.6854</strain>
    </source>
</reference>
<evidence type="ECO:0000313" key="1">
    <source>
        <dbReference type="EMBL" id="SDN48164.1"/>
    </source>
</evidence>
<evidence type="ECO:0008006" key="3">
    <source>
        <dbReference type="Google" id="ProtNLM"/>
    </source>
</evidence>
<dbReference type="EMBL" id="FNHW01000005">
    <property type="protein sequence ID" value="SDN48164.1"/>
    <property type="molecule type" value="Genomic_DNA"/>
</dbReference>
<evidence type="ECO:0000313" key="2">
    <source>
        <dbReference type="Proteomes" id="UP000199544"/>
    </source>
</evidence>
<organism evidence="1 2">
    <name type="scientific">Fictibacillus solisalsi</name>
    <dbReference type="NCBI Taxonomy" id="459525"/>
    <lineage>
        <taxon>Bacteria</taxon>
        <taxon>Bacillati</taxon>
        <taxon>Bacillota</taxon>
        <taxon>Bacilli</taxon>
        <taxon>Bacillales</taxon>
        <taxon>Fictibacillaceae</taxon>
        <taxon>Fictibacillus</taxon>
    </lineage>
</organism>
<dbReference type="RefSeq" id="WP_090238797.1">
    <property type="nucleotide sequence ID" value="NZ_FNHW01000005.1"/>
</dbReference>
<accession>A0A1H0BR88</accession>
<dbReference type="Proteomes" id="UP000199544">
    <property type="component" value="Unassembled WGS sequence"/>
</dbReference>
<name>A0A1H0BR88_9BACL</name>
<keyword evidence="2" id="KW-1185">Reference proteome</keyword>
<sequence length="312" mass="36479">MGLSIKELSMFDLNYLDCSKSQYVSYLKHKGFPVEALYYSCLDTSDEIYEQIINQKKSRWIYDELGFQHEDWTLIGVRKRNVYAESLDSLRHGINRLTEEGKVVFVSVEVFHVPHRHLTYQKEKSPHSLMINGIAPDGEIYILDETAPVFSHFKYPLSLLEQCYQEGTGFRYITFFEEMEKCPIKDIQQEANRLFNRHLDRFDDTHILHKYLLQFLVTQGDIDFINTLKQLSAAYTLQSGSREMFSKFLTFINMDKAVVEKAITSSEMANQIRNSLNKAILRGKLKSEMLTKKVLELICIEQDLVSQLKARR</sequence>